<gene>
    <name evidence="2" type="ORF">BD626DRAFT_16796</name>
</gene>
<sequence length="136" mass="16031">MCSRVWLTSYYAKDCRYFLASLRQKDSSHSTMKDRGDHLMVMHVLFSDGEQSSLRLTSTDIDRGQQEPKDGTWHDMLLLHSHSRQQWLTQEAVAREQSIDRRTYMIPWDTPRHDLREIPEEDECVQSETHHAPSIS</sequence>
<proteinExistence type="predicted"/>
<keyword evidence="3" id="KW-1185">Reference proteome</keyword>
<evidence type="ECO:0000256" key="1">
    <source>
        <dbReference type="SAM" id="MobiDB-lite"/>
    </source>
</evidence>
<dbReference type="Proteomes" id="UP000320762">
    <property type="component" value="Unassembled WGS sequence"/>
</dbReference>
<reference evidence="2 3" key="1">
    <citation type="journal article" date="2019" name="New Phytol.">
        <title>Comparative genomics reveals unique wood-decay strategies and fruiting body development in the Schizophyllaceae.</title>
        <authorList>
            <person name="Almasi E."/>
            <person name="Sahu N."/>
            <person name="Krizsan K."/>
            <person name="Balint B."/>
            <person name="Kovacs G.M."/>
            <person name="Kiss B."/>
            <person name="Cseklye J."/>
            <person name="Drula E."/>
            <person name="Henrissat B."/>
            <person name="Nagy I."/>
            <person name="Chovatia M."/>
            <person name="Adam C."/>
            <person name="LaButti K."/>
            <person name="Lipzen A."/>
            <person name="Riley R."/>
            <person name="Grigoriev I.V."/>
            <person name="Nagy L.G."/>
        </authorList>
    </citation>
    <scope>NUCLEOTIDE SEQUENCE [LARGE SCALE GENOMIC DNA]</scope>
    <source>
        <strain evidence="2 3">NL-1724</strain>
    </source>
</reference>
<evidence type="ECO:0000313" key="3">
    <source>
        <dbReference type="Proteomes" id="UP000320762"/>
    </source>
</evidence>
<name>A0A550CY32_9AGAR</name>
<comment type="caution">
    <text evidence="2">The sequence shown here is derived from an EMBL/GenBank/DDBJ whole genome shotgun (WGS) entry which is preliminary data.</text>
</comment>
<dbReference type="AlphaFoldDB" id="A0A550CY32"/>
<organism evidence="2 3">
    <name type="scientific">Schizophyllum amplum</name>
    <dbReference type="NCBI Taxonomy" id="97359"/>
    <lineage>
        <taxon>Eukaryota</taxon>
        <taxon>Fungi</taxon>
        <taxon>Dikarya</taxon>
        <taxon>Basidiomycota</taxon>
        <taxon>Agaricomycotina</taxon>
        <taxon>Agaricomycetes</taxon>
        <taxon>Agaricomycetidae</taxon>
        <taxon>Agaricales</taxon>
        <taxon>Schizophyllaceae</taxon>
        <taxon>Schizophyllum</taxon>
    </lineage>
</organism>
<accession>A0A550CY32</accession>
<feature type="region of interest" description="Disordered" evidence="1">
    <location>
        <begin position="115"/>
        <end position="136"/>
    </location>
</feature>
<dbReference type="EMBL" id="VDMD01000001">
    <property type="protein sequence ID" value="TRM69704.1"/>
    <property type="molecule type" value="Genomic_DNA"/>
</dbReference>
<evidence type="ECO:0000313" key="2">
    <source>
        <dbReference type="EMBL" id="TRM69704.1"/>
    </source>
</evidence>
<protein>
    <submittedName>
        <fullName evidence="2">Uncharacterized protein</fullName>
    </submittedName>
</protein>